<comment type="caution">
    <text evidence="6">The sequence shown here is derived from an EMBL/GenBank/DDBJ whole genome shotgun (WGS) entry which is preliminary data.</text>
</comment>
<dbReference type="AlphaFoldDB" id="T1A8K9"/>
<keyword evidence="3 5" id="KW-1133">Transmembrane helix</keyword>
<dbReference type="EMBL" id="AUZZ01001932">
    <property type="protein sequence ID" value="EQD62386.1"/>
    <property type="molecule type" value="Genomic_DNA"/>
</dbReference>
<evidence type="ECO:0000313" key="7">
    <source>
        <dbReference type="EMBL" id="EQD62386.1"/>
    </source>
</evidence>
<dbReference type="InterPro" id="IPR045214">
    <property type="entry name" value="Surf1/Surf4"/>
</dbReference>
<dbReference type="GO" id="GO:0016020">
    <property type="term" value="C:membrane"/>
    <property type="evidence" value="ECO:0007669"/>
    <property type="project" value="UniProtKB-SubCell"/>
</dbReference>
<dbReference type="EMBL" id="AUZY01010595">
    <property type="protein sequence ID" value="EQD38200.1"/>
    <property type="molecule type" value="Genomic_DNA"/>
</dbReference>
<sequence length="246" mass="27947">MLRLRRPSWFAVLLTLAGIAIFVRLGIWQLDRAAYKEHLLARFAHASDAPLIPFAAVSDTVPHHRYAHVAVRGHYLQDRAYMWDDQTIGEQVGVDVYVPFVVQGRERMVIVNLGFLPHTGSERNKPAMPPLPTGDVTLHGLYASMPPPGLKLGGDQIARQTQWPKLSTYLELSQISRDLDQRLFPGILLLDPNPKSAYLREWTPTFIPPARHQAYAFQWFSFAAAALVIFIVLHRRSEPPKNDRQE</sequence>
<evidence type="ECO:0000256" key="2">
    <source>
        <dbReference type="ARBA" id="ARBA00022692"/>
    </source>
</evidence>
<keyword evidence="4 5" id="KW-0472">Membrane</keyword>
<name>T1A8K9_9ZZZZ</name>
<reference evidence="6" key="2">
    <citation type="journal article" date="2014" name="ISME J.">
        <title>Microbial stratification in low pH oxic and suboxic macroscopic growths along an acid mine drainage.</title>
        <authorList>
            <person name="Mendez-Garcia C."/>
            <person name="Mesa V."/>
            <person name="Sprenger R.R."/>
            <person name="Richter M."/>
            <person name="Diez M.S."/>
            <person name="Solano J."/>
            <person name="Bargiela R."/>
            <person name="Golyshina O.V."/>
            <person name="Manteca A."/>
            <person name="Ramos J.L."/>
            <person name="Gallego J.R."/>
            <person name="Llorente I."/>
            <person name="Martins Dos Santos V.A."/>
            <person name="Jensen O.N."/>
            <person name="Pelaez A.I."/>
            <person name="Sanchez J."/>
            <person name="Ferrer M."/>
        </authorList>
    </citation>
    <scope>NUCLEOTIDE SEQUENCE</scope>
</reference>
<protein>
    <submittedName>
        <fullName evidence="6">Protein, SURF1 family</fullName>
    </submittedName>
</protein>
<dbReference type="Pfam" id="PF02104">
    <property type="entry name" value="SURF1"/>
    <property type="match status" value="1"/>
</dbReference>
<evidence type="ECO:0000256" key="1">
    <source>
        <dbReference type="ARBA" id="ARBA00004370"/>
    </source>
</evidence>
<accession>T1A8K9</accession>
<dbReference type="PANTHER" id="PTHR23427">
    <property type="entry name" value="SURFEIT LOCUS PROTEIN"/>
    <property type="match status" value="1"/>
</dbReference>
<gene>
    <name evidence="6" type="ORF">B1B_15929</name>
    <name evidence="7" type="ORF">B2A_02845</name>
</gene>
<evidence type="ECO:0000313" key="6">
    <source>
        <dbReference type="EMBL" id="EQD38200.1"/>
    </source>
</evidence>
<dbReference type="CDD" id="cd06662">
    <property type="entry name" value="SURF1"/>
    <property type="match status" value="1"/>
</dbReference>
<proteinExistence type="predicted"/>
<reference evidence="6" key="1">
    <citation type="submission" date="2013-08" db="EMBL/GenBank/DDBJ databases">
        <authorList>
            <person name="Mendez C."/>
            <person name="Richter M."/>
            <person name="Ferrer M."/>
            <person name="Sanchez J."/>
        </authorList>
    </citation>
    <scope>NUCLEOTIDE SEQUENCE</scope>
</reference>
<dbReference type="InterPro" id="IPR002994">
    <property type="entry name" value="Surf1/Shy1"/>
</dbReference>
<evidence type="ECO:0000256" key="4">
    <source>
        <dbReference type="ARBA" id="ARBA00023136"/>
    </source>
</evidence>
<dbReference type="PANTHER" id="PTHR23427:SF2">
    <property type="entry name" value="SURFEIT LOCUS PROTEIN 1"/>
    <property type="match status" value="1"/>
</dbReference>
<comment type="subcellular location">
    <subcellularLocation>
        <location evidence="1">Membrane</location>
    </subcellularLocation>
</comment>
<evidence type="ECO:0000256" key="3">
    <source>
        <dbReference type="ARBA" id="ARBA00022989"/>
    </source>
</evidence>
<feature type="transmembrane region" description="Helical" evidence="5">
    <location>
        <begin position="215"/>
        <end position="234"/>
    </location>
</feature>
<organism evidence="6">
    <name type="scientific">mine drainage metagenome</name>
    <dbReference type="NCBI Taxonomy" id="410659"/>
    <lineage>
        <taxon>unclassified sequences</taxon>
        <taxon>metagenomes</taxon>
        <taxon>ecological metagenomes</taxon>
    </lineage>
</organism>
<dbReference type="PROSITE" id="PS50895">
    <property type="entry name" value="SURF1"/>
    <property type="match status" value="1"/>
</dbReference>
<keyword evidence="2 5" id="KW-0812">Transmembrane</keyword>
<evidence type="ECO:0000256" key="5">
    <source>
        <dbReference type="SAM" id="Phobius"/>
    </source>
</evidence>